<sequence>MNCYIWRQRPQDNSLTARQVRDPRSLAQYVRKDKAYRFLKNVRGSPPYFQRTLYELLAMVRQFGTPTWFFTVSAADLKWPDMIKVIAQQYNVHYTDDEVSQLSFEERSSWIRRNPVAAVRHFHYRLNCLFNDFLLTDAKPLGEIVDYSWRIEFQQRGSPHAHCVLWVKGAPKFGVDSNNDVCTFINKYISCEMPTEDGHLKDLVSLLQRHRHSSYCKRKGNCRFQFPRLPSESTLIACPNSDITVLNNVTKCLDKVKKALKNSETNLNMKDLLNLAGVTSEDYKQAISMTKSGHVIVLKRQPKDCLVNNYNREVLLAWEANIDIQFILNPYACVMYVASYMMKSEKAMGELLKHVANEERTAELTEQLRKVGAAFLSHRDLGAQEAACRILSLPMKKHSREQEFVNTGPKDERVALIKNGRGRQHLDDDDNDVFCKTLCERYVHRPQSLTPMCLAEFAANYRPKYGSSNDATVNDDGDDVLPSEDVTCNPAPVTTITLTDNYGSMAKRRREAAIRFHKWSKDTDSNNWYRAKIMLYYHWRNEESDLLGGYDTYEEHYRQVVSEITTNEKKYTVEEVEHIDFHDDPPQHVWDSIAPTTEHNRGCDHDEGTTNLRDLEREDIAEMSHNDDQCSSTHTSAILSRFDIAVNSDIIPSEEYRSLFRGLNKKQRKIVLFHRKWCKETAIALKNGKTVTPYHLFVSGPGGVGKSHIIKIIKSDTIKLLRLSGIFEPDDVMVLLTAPTGVAAFNIGGMTLHSALLLSRSKSSGYQSLSHDRANTLRMRLGKLKLLIIDEISMVGCNMLLDIHKRLNEILVQPDGIFFGNVSVLAVGDLYQLPPVMQPPLFRTISNSEIASLFGCGSLWRELFHIVELTDIMRQRGDSRFIELLCRVRTAECNDSDIDMLKSRIITDDFPDYPKNSLHVYRHNKDVDRHNLDMLNKLASESEQFTILARDSTAGQTDHLNLSNLSDRKSDTGNLHGILKLAIGSRVMLTSNVSVSDGLVNGARGEVVYIVCNYNNDVSRVLVKFDDPNVGQQAIQCSQYKNIYSNAVPLKKIEVKFLAQGRHGSEVTRYQFPLTLAWATTIHKVQGLTMDTIVIDMNNSSAFSPGQAYVAFSRVKSFSGLFIKNFNEHAIKKSDEVHEEMTRLKENMLIISPVHSNLDNFLLKIGLLNVRSVSNKIGDLVNDVNLKDASVIGLCETWLVPSQPSPCINNGHIVMRCDRNTNDHGGVLLSVMQSMSPGNVIRINRNGIEIISSCIKCNDCVIQIVVLYRSPCVSIQELFSAIIDLFNSIDLSLPTIIMGDFNENFSEDIEPLVASSRQLKTLMSDHNFDQKILSSTTDTGSLIDHLYYNNIYFKIHTVVFDCYYSDHDVVCAILTL</sequence>
<dbReference type="GO" id="GO:0006281">
    <property type="term" value="P:DNA repair"/>
    <property type="evidence" value="ECO:0007669"/>
    <property type="project" value="UniProtKB-KW"/>
</dbReference>
<evidence type="ECO:0000259" key="3">
    <source>
        <dbReference type="Pfam" id="PF14214"/>
    </source>
</evidence>
<dbReference type="Pfam" id="PF21530">
    <property type="entry name" value="Pif1_2B_dom"/>
    <property type="match status" value="1"/>
</dbReference>
<dbReference type="GO" id="GO:0016887">
    <property type="term" value="F:ATP hydrolysis activity"/>
    <property type="evidence" value="ECO:0007669"/>
    <property type="project" value="RHEA"/>
</dbReference>
<dbReference type="Gene3D" id="3.40.50.300">
    <property type="entry name" value="P-loop containing nucleotide triphosphate hydrolases"/>
    <property type="match status" value="1"/>
</dbReference>
<dbReference type="GO" id="GO:0005524">
    <property type="term" value="F:ATP binding"/>
    <property type="evidence" value="ECO:0007669"/>
    <property type="project" value="UniProtKB-KW"/>
</dbReference>
<keyword evidence="1" id="KW-0227">DNA damage</keyword>
<dbReference type="InterPro" id="IPR051055">
    <property type="entry name" value="PIF1_helicase"/>
</dbReference>
<dbReference type="InterPro" id="IPR027417">
    <property type="entry name" value="P-loop_NTPase"/>
</dbReference>
<reference evidence="5" key="1">
    <citation type="submission" date="2017-05" db="UniProtKB">
        <authorList>
            <consortium name="EnsemblMetazoa"/>
        </authorList>
    </citation>
    <scope>IDENTIFICATION</scope>
</reference>
<feature type="domain" description="DNA helicase Pif1-like DEAD-box helicase" evidence="2">
    <location>
        <begin position="693"/>
        <end position="895"/>
    </location>
</feature>
<feature type="domain" description="DNA helicase Pif1-like 2B" evidence="4">
    <location>
        <begin position="979"/>
        <end position="1008"/>
    </location>
</feature>
<evidence type="ECO:0000313" key="5">
    <source>
        <dbReference type="EnsemblMetazoa" id="Aqu2.1.21908_001"/>
    </source>
</evidence>
<keyword evidence="1" id="KW-0347">Helicase</keyword>
<dbReference type="InterPro" id="IPR049163">
    <property type="entry name" value="Pif1-like_2B_dom"/>
</dbReference>
<dbReference type="OrthoDB" id="10058468at2759"/>
<dbReference type="InterPro" id="IPR010285">
    <property type="entry name" value="DNA_helicase_pif1-like_DEAD"/>
</dbReference>
<dbReference type="Pfam" id="PF05970">
    <property type="entry name" value="PIF1"/>
    <property type="match status" value="1"/>
</dbReference>
<comment type="catalytic activity">
    <reaction evidence="1">
        <text>ATP + H2O = ADP + phosphate + H(+)</text>
        <dbReference type="Rhea" id="RHEA:13065"/>
        <dbReference type="ChEBI" id="CHEBI:15377"/>
        <dbReference type="ChEBI" id="CHEBI:15378"/>
        <dbReference type="ChEBI" id="CHEBI:30616"/>
        <dbReference type="ChEBI" id="CHEBI:43474"/>
        <dbReference type="ChEBI" id="CHEBI:456216"/>
        <dbReference type="EC" id="5.6.2.3"/>
    </reaction>
</comment>
<protein>
    <recommendedName>
        <fullName evidence="1">ATP-dependent DNA helicase</fullName>
        <ecNumber evidence="1">5.6.2.3</ecNumber>
    </recommendedName>
</protein>
<dbReference type="Gene3D" id="3.60.10.10">
    <property type="entry name" value="Endonuclease/exonuclease/phosphatase"/>
    <property type="match status" value="1"/>
</dbReference>
<keyword evidence="1" id="KW-0234">DNA repair</keyword>
<dbReference type="SUPFAM" id="SSF56219">
    <property type="entry name" value="DNase I-like"/>
    <property type="match status" value="1"/>
</dbReference>
<comment type="cofactor">
    <cofactor evidence="1">
        <name>Mg(2+)</name>
        <dbReference type="ChEBI" id="CHEBI:18420"/>
    </cofactor>
</comment>
<dbReference type="EC" id="5.6.2.3" evidence="1"/>
<organism evidence="5">
    <name type="scientific">Amphimedon queenslandica</name>
    <name type="common">Sponge</name>
    <dbReference type="NCBI Taxonomy" id="400682"/>
    <lineage>
        <taxon>Eukaryota</taxon>
        <taxon>Metazoa</taxon>
        <taxon>Porifera</taxon>
        <taxon>Demospongiae</taxon>
        <taxon>Heteroscleromorpha</taxon>
        <taxon>Haplosclerida</taxon>
        <taxon>Niphatidae</taxon>
        <taxon>Amphimedon</taxon>
    </lineage>
</organism>
<keyword evidence="1" id="KW-0378">Hydrolase</keyword>
<accession>A0A1X7U2C0</accession>
<dbReference type="CDD" id="cd18809">
    <property type="entry name" value="SF1_C_RecD"/>
    <property type="match status" value="1"/>
</dbReference>
<evidence type="ECO:0000259" key="4">
    <source>
        <dbReference type="Pfam" id="PF21530"/>
    </source>
</evidence>
<dbReference type="InterPro" id="IPR025476">
    <property type="entry name" value="Helitron_helicase-like"/>
</dbReference>
<dbReference type="SUPFAM" id="SSF52540">
    <property type="entry name" value="P-loop containing nucleoside triphosphate hydrolases"/>
    <property type="match status" value="2"/>
</dbReference>
<dbReference type="PANTHER" id="PTHR47642:SF8">
    <property type="entry name" value="ATP-DEPENDENT DNA HELICASE"/>
    <property type="match status" value="1"/>
</dbReference>
<keyword evidence="1" id="KW-0233">DNA recombination</keyword>
<comment type="similarity">
    <text evidence="1">Belongs to the helicase family.</text>
</comment>
<dbReference type="InParanoid" id="A0A1X7U2C0"/>
<dbReference type="Pfam" id="PF14214">
    <property type="entry name" value="Helitron_like_N"/>
    <property type="match status" value="1"/>
</dbReference>
<dbReference type="GO" id="GO:0006310">
    <property type="term" value="P:DNA recombination"/>
    <property type="evidence" value="ECO:0007669"/>
    <property type="project" value="UniProtKB-KW"/>
</dbReference>
<proteinExistence type="inferred from homology"/>
<dbReference type="GO" id="GO:0043139">
    <property type="term" value="F:5'-3' DNA helicase activity"/>
    <property type="evidence" value="ECO:0007669"/>
    <property type="project" value="UniProtKB-EC"/>
</dbReference>
<keyword evidence="1" id="KW-0547">Nucleotide-binding</keyword>
<evidence type="ECO:0000259" key="2">
    <source>
        <dbReference type="Pfam" id="PF05970"/>
    </source>
</evidence>
<evidence type="ECO:0000256" key="1">
    <source>
        <dbReference type="RuleBase" id="RU363044"/>
    </source>
</evidence>
<dbReference type="GO" id="GO:0000723">
    <property type="term" value="P:telomere maintenance"/>
    <property type="evidence" value="ECO:0007669"/>
    <property type="project" value="InterPro"/>
</dbReference>
<feature type="domain" description="Helitron helicase-like" evidence="3">
    <location>
        <begin position="34"/>
        <end position="165"/>
    </location>
</feature>
<name>A0A1X7U2C0_AMPQE</name>
<dbReference type="PANTHER" id="PTHR47642">
    <property type="entry name" value="ATP-DEPENDENT DNA HELICASE"/>
    <property type="match status" value="1"/>
</dbReference>
<keyword evidence="1" id="KW-0067">ATP-binding</keyword>
<dbReference type="InterPro" id="IPR036691">
    <property type="entry name" value="Endo/exonu/phosph_ase_sf"/>
</dbReference>
<dbReference type="EnsemblMetazoa" id="Aqu2.1.21908_001">
    <property type="protein sequence ID" value="Aqu2.1.21908_001"/>
    <property type="gene ID" value="Aqu2.1.21908"/>
</dbReference>